<keyword evidence="5" id="KW-0699">rRNA-binding</keyword>
<dbReference type="InterPro" id="IPR031310">
    <property type="entry name" value="Ribosomal_uL5_N"/>
</dbReference>
<organism evidence="9 10">
    <name type="scientific">Candidatus Woesebacteria bacterium RBG_16_39_8b</name>
    <dbReference type="NCBI Taxonomy" id="1802482"/>
    <lineage>
        <taxon>Bacteria</taxon>
        <taxon>Candidatus Woeseibacteriota</taxon>
    </lineage>
</organism>
<comment type="subunit">
    <text evidence="5">Part of the 50S ribosomal subunit; part of the 5S rRNA/L5/L18/L25 subcomplex. Contacts the 5S rRNA and the P site tRNA. Forms a bridge to the 30S subunit in the 70S ribosome.</text>
</comment>
<evidence type="ECO:0000256" key="1">
    <source>
        <dbReference type="ARBA" id="ARBA00008553"/>
    </source>
</evidence>
<evidence type="ECO:0000256" key="4">
    <source>
        <dbReference type="ARBA" id="ARBA00035245"/>
    </source>
</evidence>
<gene>
    <name evidence="5" type="primary">rplE</name>
    <name evidence="9" type="ORF">A2V80_03060</name>
</gene>
<dbReference type="AlphaFoldDB" id="A0A1F7XCJ4"/>
<dbReference type="InterPro" id="IPR002132">
    <property type="entry name" value="Ribosomal_uL5"/>
</dbReference>
<feature type="domain" description="Large ribosomal subunit protein uL5 C-terminal" evidence="8">
    <location>
        <begin position="84"/>
        <end position="175"/>
    </location>
</feature>
<protein>
    <recommendedName>
        <fullName evidence="4 5">Large ribosomal subunit protein uL5</fullName>
    </recommendedName>
</protein>
<dbReference type="PIRSF" id="PIRSF002161">
    <property type="entry name" value="Ribosomal_L5"/>
    <property type="match status" value="1"/>
</dbReference>
<dbReference type="HAMAP" id="MF_01333_B">
    <property type="entry name" value="Ribosomal_uL5_B"/>
    <property type="match status" value="1"/>
</dbReference>
<dbReference type="Proteomes" id="UP000179013">
    <property type="component" value="Unassembled WGS sequence"/>
</dbReference>
<keyword evidence="5" id="KW-0820">tRNA-binding</keyword>
<evidence type="ECO:0000313" key="9">
    <source>
        <dbReference type="EMBL" id="OGM12750.1"/>
    </source>
</evidence>
<dbReference type="Pfam" id="PF00673">
    <property type="entry name" value="Ribosomal_L5_C"/>
    <property type="match status" value="1"/>
</dbReference>
<dbReference type="GO" id="GO:0005840">
    <property type="term" value="C:ribosome"/>
    <property type="evidence" value="ECO:0007669"/>
    <property type="project" value="UniProtKB-KW"/>
</dbReference>
<evidence type="ECO:0000313" key="10">
    <source>
        <dbReference type="Proteomes" id="UP000179013"/>
    </source>
</evidence>
<keyword evidence="2 5" id="KW-0689">Ribosomal protein</keyword>
<sequence>MGRLKQKYETEIVKRLTGEIGAKSKIGVPKVEKVVINQGIGVIKNKEMLEQAKQVLAGITGQIPAVRQARVSVASFGIRRGMVVGLKITLRGVRMYDFLDRLFSIVLPRLRDFRGVPEKSFDTSGNYNLGIEDISVFPEVDSAKIVIKGLEITIVTNANNKKDARLLLELLGMPFEKGEGQEVKGKK</sequence>
<dbReference type="Pfam" id="PF00281">
    <property type="entry name" value="Ribosomal_L5"/>
    <property type="match status" value="1"/>
</dbReference>
<dbReference type="FunFam" id="3.30.1440.10:FF:000001">
    <property type="entry name" value="50S ribosomal protein L5"/>
    <property type="match status" value="1"/>
</dbReference>
<dbReference type="GO" id="GO:0006412">
    <property type="term" value="P:translation"/>
    <property type="evidence" value="ECO:0007669"/>
    <property type="project" value="UniProtKB-UniRule"/>
</dbReference>
<name>A0A1F7XCJ4_9BACT</name>
<accession>A0A1F7XCJ4</accession>
<keyword evidence="5" id="KW-0694">RNA-binding</keyword>
<dbReference type="NCBIfam" id="NF000585">
    <property type="entry name" value="PRK00010.1"/>
    <property type="match status" value="1"/>
</dbReference>
<keyword evidence="3 5" id="KW-0687">Ribonucleoprotein</keyword>
<dbReference type="PANTHER" id="PTHR11994">
    <property type="entry name" value="60S RIBOSOMAL PROTEIN L11-RELATED"/>
    <property type="match status" value="1"/>
</dbReference>
<evidence type="ECO:0000259" key="7">
    <source>
        <dbReference type="Pfam" id="PF00281"/>
    </source>
</evidence>
<evidence type="ECO:0000256" key="5">
    <source>
        <dbReference type="HAMAP-Rule" id="MF_01333"/>
    </source>
</evidence>
<evidence type="ECO:0000256" key="2">
    <source>
        <dbReference type="ARBA" id="ARBA00022980"/>
    </source>
</evidence>
<comment type="similarity">
    <text evidence="1 5 6">Belongs to the universal ribosomal protein uL5 family.</text>
</comment>
<dbReference type="EMBL" id="MGFU01000015">
    <property type="protein sequence ID" value="OGM12750.1"/>
    <property type="molecule type" value="Genomic_DNA"/>
</dbReference>
<evidence type="ECO:0000256" key="6">
    <source>
        <dbReference type="RuleBase" id="RU003930"/>
    </source>
</evidence>
<dbReference type="GO" id="GO:0003735">
    <property type="term" value="F:structural constituent of ribosome"/>
    <property type="evidence" value="ECO:0007669"/>
    <property type="project" value="InterPro"/>
</dbReference>
<dbReference type="GO" id="GO:0019843">
    <property type="term" value="F:rRNA binding"/>
    <property type="evidence" value="ECO:0007669"/>
    <property type="project" value="UniProtKB-UniRule"/>
</dbReference>
<dbReference type="InterPro" id="IPR031309">
    <property type="entry name" value="Ribosomal_uL5_C"/>
</dbReference>
<evidence type="ECO:0000259" key="8">
    <source>
        <dbReference type="Pfam" id="PF00673"/>
    </source>
</evidence>
<evidence type="ECO:0000256" key="3">
    <source>
        <dbReference type="ARBA" id="ARBA00023274"/>
    </source>
</evidence>
<dbReference type="InterPro" id="IPR020930">
    <property type="entry name" value="Ribosomal_uL5_bac-type"/>
</dbReference>
<dbReference type="SUPFAM" id="SSF55282">
    <property type="entry name" value="RL5-like"/>
    <property type="match status" value="1"/>
</dbReference>
<reference evidence="9 10" key="1">
    <citation type="journal article" date="2016" name="Nat. Commun.">
        <title>Thousands of microbial genomes shed light on interconnected biogeochemical processes in an aquifer system.</title>
        <authorList>
            <person name="Anantharaman K."/>
            <person name="Brown C.T."/>
            <person name="Hug L.A."/>
            <person name="Sharon I."/>
            <person name="Castelle C.J."/>
            <person name="Probst A.J."/>
            <person name="Thomas B.C."/>
            <person name="Singh A."/>
            <person name="Wilkins M.J."/>
            <person name="Karaoz U."/>
            <person name="Brodie E.L."/>
            <person name="Williams K.H."/>
            <person name="Hubbard S.S."/>
            <person name="Banfield J.F."/>
        </authorList>
    </citation>
    <scope>NUCLEOTIDE SEQUENCE [LARGE SCALE GENOMIC DNA]</scope>
</reference>
<comment type="function">
    <text evidence="5">This is 1 of the proteins that bind and probably mediate the attachment of the 5S RNA into the large ribosomal subunit, where it forms part of the central protuberance. In the 70S ribosome it contacts protein S13 of the 30S subunit (bridge B1b), connecting the 2 subunits; this bridge is implicated in subunit movement. Contacts the P site tRNA; the 5S rRNA and some of its associated proteins might help stabilize positioning of ribosome-bound tRNAs.</text>
</comment>
<dbReference type="GO" id="GO:0000049">
    <property type="term" value="F:tRNA binding"/>
    <property type="evidence" value="ECO:0007669"/>
    <property type="project" value="UniProtKB-UniRule"/>
</dbReference>
<feature type="domain" description="Large ribosomal subunit protein uL5 N-terminal" evidence="7">
    <location>
        <begin position="28"/>
        <end position="79"/>
    </location>
</feature>
<comment type="caution">
    <text evidence="9">The sequence shown here is derived from an EMBL/GenBank/DDBJ whole genome shotgun (WGS) entry which is preliminary data.</text>
</comment>
<dbReference type="InterPro" id="IPR022803">
    <property type="entry name" value="Ribosomal_uL5_dom_sf"/>
</dbReference>
<dbReference type="GO" id="GO:1990904">
    <property type="term" value="C:ribonucleoprotein complex"/>
    <property type="evidence" value="ECO:0007669"/>
    <property type="project" value="UniProtKB-KW"/>
</dbReference>
<proteinExistence type="inferred from homology"/>
<dbReference type="Gene3D" id="3.30.1440.10">
    <property type="match status" value="1"/>
</dbReference>